<dbReference type="NCBIfam" id="TIGR01496">
    <property type="entry name" value="DHPS"/>
    <property type="match status" value="1"/>
</dbReference>
<sequence length="339" mass="35646">MTTYFRAIPQTDLARPDNALTLAGGWSWFTHVEVLRRDTAPRVAPATEVPTDVLGHMTAQRSSVSGLDLSRPQIMGILNVTPDSFSDGGQHVGASAARAHAVRMMGHGAALIDVGGESTRPGAEQVDIEEEISRTAPAIRAIRQESEVPISIDTRKAAVAKAAISAGATLVNDVAGFTFDPDLAPLAATHGVPVCVMHAQGDPQTMQANPRYDDVLLDVYDFLETQVEALIGLGIARDHIVVDPGIGFGKTLQHNLDLLGRISLFHSLGCAVLLGASRKRFIGTIGNAPLASDRAPGSIAVALEAVAQGVQIVRVHDVAETAQALGLWQAVTTGDIDDA</sequence>
<dbReference type="PROSITE" id="PS00793">
    <property type="entry name" value="DHPS_2"/>
    <property type="match status" value="1"/>
</dbReference>
<dbReference type="CDD" id="cd00739">
    <property type="entry name" value="DHPS"/>
    <property type="match status" value="1"/>
</dbReference>
<comment type="cofactor">
    <cofactor evidence="2 12">
        <name>Mg(2+)</name>
        <dbReference type="ChEBI" id="CHEBI:18420"/>
    </cofactor>
</comment>
<dbReference type="UniPathway" id="UPA00077">
    <property type="reaction ID" value="UER00156"/>
</dbReference>
<evidence type="ECO:0000256" key="11">
    <source>
        <dbReference type="ARBA" id="ARBA00030193"/>
    </source>
</evidence>
<protein>
    <recommendedName>
        <fullName evidence="6 12">Dihydropteroate synthase</fullName>
        <shortName evidence="12">DHPS</shortName>
        <ecNumber evidence="5 12">2.5.1.15</ecNumber>
    </recommendedName>
    <alternativeName>
        <fullName evidence="11 12">Dihydropteroate pyrophosphorylase</fullName>
    </alternativeName>
</protein>
<dbReference type="GO" id="GO:0005829">
    <property type="term" value="C:cytosol"/>
    <property type="evidence" value="ECO:0007669"/>
    <property type="project" value="TreeGrafter"/>
</dbReference>
<evidence type="ECO:0000256" key="6">
    <source>
        <dbReference type="ARBA" id="ARBA00016919"/>
    </source>
</evidence>
<dbReference type="FunFam" id="3.20.20.20:FF:000006">
    <property type="entry name" value="Dihydropteroate synthase"/>
    <property type="match status" value="1"/>
</dbReference>
<comment type="pathway">
    <text evidence="3 12">Cofactor biosynthesis; tetrahydrofolate biosynthesis; 7,8-dihydrofolate from 2-amino-4-hydroxy-6-hydroxymethyl-7,8-dihydropteridine diphosphate and 4-aminobenzoate: step 1/2.</text>
</comment>
<evidence type="ECO:0000259" key="13">
    <source>
        <dbReference type="PROSITE" id="PS50972"/>
    </source>
</evidence>
<dbReference type="InterPro" id="IPR045031">
    <property type="entry name" value="DHP_synth-like"/>
</dbReference>
<evidence type="ECO:0000256" key="7">
    <source>
        <dbReference type="ARBA" id="ARBA00022679"/>
    </source>
</evidence>
<keyword evidence="8 12" id="KW-0479">Metal-binding</keyword>
<comment type="catalytic activity">
    <reaction evidence="1">
        <text>(7,8-dihydropterin-6-yl)methyl diphosphate + 4-aminobenzoate = 7,8-dihydropteroate + diphosphate</text>
        <dbReference type="Rhea" id="RHEA:19949"/>
        <dbReference type="ChEBI" id="CHEBI:17836"/>
        <dbReference type="ChEBI" id="CHEBI:17839"/>
        <dbReference type="ChEBI" id="CHEBI:33019"/>
        <dbReference type="ChEBI" id="CHEBI:72950"/>
        <dbReference type="EC" id="2.5.1.15"/>
    </reaction>
</comment>
<evidence type="ECO:0000256" key="9">
    <source>
        <dbReference type="ARBA" id="ARBA00022842"/>
    </source>
</evidence>
<dbReference type="PROSITE" id="PS50972">
    <property type="entry name" value="PTERIN_BINDING"/>
    <property type="match status" value="1"/>
</dbReference>
<keyword evidence="15" id="KW-1185">Reference proteome</keyword>
<keyword evidence="9 12" id="KW-0460">Magnesium</keyword>
<reference evidence="14 15" key="1">
    <citation type="submission" date="2019-03" db="EMBL/GenBank/DDBJ databases">
        <title>Genomic Encyclopedia of Archaeal and Bacterial Type Strains, Phase II (KMG-II): from individual species to whole genera.</title>
        <authorList>
            <person name="Goeker M."/>
        </authorList>
    </citation>
    <scope>NUCLEOTIDE SEQUENCE [LARGE SCALE GENOMIC DNA]</scope>
    <source>
        <strain evidence="14 15">DSM 26433</strain>
    </source>
</reference>
<dbReference type="RefSeq" id="WP_132858736.1">
    <property type="nucleotide sequence ID" value="NZ_SMGR01000001.1"/>
</dbReference>
<evidence type="ECO:0000256" key="12">
    <source>
        <dbReference type="RuleBase" id="RU361205"/>
    </source>
</evidence>
<dbReference type="Gene3D" id="3.20.20.20">
    <property type="entry name" value="Dihydropteroate synthase-like"/>
    <property type="match status" value="1"/>
</dbReference>
<evidence type="ECO:0000256" key="2">
    <source>
        <dbReference type="ARBA" id="ARBA00001946"/>
    </source>
</evidence>
<evidence type="ECO:0000313" key="15">
    <source>
        <dbReference type="Proteomes" id="UP000295673"/>
    </source>
</evidence>
<dbReference type="InterPro" id="IPR006390">
    <property type="entry name" value="DHP_synth_dom"/>
</dbReference>
<dbReference type="InterPro" id="IPR011005">
    <property type="entry name" value="Dihydropteroate_synth-like_sf"/>
</dbReference>
<evidence type="ECO:0000256" key="1">
    <source>
        <dbReference type="ARBA" id="ARBA00000012"/>
    </source>
</evidence>
<evidence type="ECO:0000256" key="4">
    <source>
        <dbReference type="ARBA" id="ARBA00009503"/>
    </source>
</evidence>
<keyword evidence="7 12" id="KW-0808">Transferase</keyword>
<dbReference type="PANTHER" id="PTHR20941">
    <property type="entry name" value="FOLATE SYNTHESIS PROTEINS"/>
    <property type="match status" value="1"/>
</dbReference>
<evidence type="ECO:0000256" key="8">
    <source>
        <dbReference type="ARBA" id="ARBA00022723"/>
    </source>
</evidence>
<evidence type="ECO:0000256" key="5">
    <source>
        <dbReference type="ARBA" id="ARBA00012458"/>
    </source>
</evidence>
<dbReference type="InterPro" id="IPR000489">
    <property type="entry name" value="Pterin-binding_dom"/>
</dbReference>
<accession>A0A4V2Q3U9</accession>
<dbReference type="GO" id="GO:0046656">
    <property type="term" value="P:folic acid biosynthetic process"/>
    <property type="evidence" value="ECO:0007669"/>
    <property type="project" value="UniProtKB-KW"/>
</dbReference>
<dbReference type="GO" id="GO:0046654">
    <property type="term" value="P:tetrahydrofolate biosynthetic process"/>
    <property type="evidence" value="ECO:0007669"/>
    <property type="project" value="UniProtKB-UniPathway"/>
</dbReference>
<feature type="domain" description="Pterin-binding" evidence="13">
    <location>
        <begin position="72"/>
        <end position="326"/>
    </location>
</feature>
<dbReference type="Pfam" id="PF00809">
    <property type="entry name" value="Pterin_bind"/>
    <property type="match status" value="1"/>
</dbReference>
<comment type="similarity">
    <text evidence="4 12">Belongs to the DHPS family.</text>
</comment>
<dbReference type="PANTHER" id="PTHR20941:SF1">
    <property type="entry name" value="FOLIC ACID SYNTHESIS PROTEIN FOL1"/>
    <property type="match status" value="1"/>
</dbReference>
<evidence type="ECO:0000256" key="3">
    <source>
        <dbReference type="ARBA" id="ARBA00004763"/>
    </source>
</evidence>
<dbReference type="OrthoDB" id="9811744at2"/>
<dbReference type="SUPFAM" id="SSF51717">
    <property type="entry name" value="Dihydropteroate synthetase-like"/>
    <property type="match status" value="1"/>
</dbReference>
<dbReference type="PROSITE" id="PS00792">
    <property type="entry name" value="DHPS_1"/>
    <property type="match status" value="1"/>
</dbReference>
<dbReference type="EC" id="2.5.1.15" evidence="5 12"/>
<dbReference type="AlphaFoldDB" id="A0A4V2Q3U9"/>
<evidence type="ECO:0000256" key="10">
    <source>
        <dbReference type="ARBA" id="ARBA00022909"/>
    </source>
</evidence>
<dbReference type="GO" id="GO:0046872">
    <property type="term" value="F:metal ion binding"/>
    <property type="evidence" value="ECO:0007669"/>
    <property type="project" value="UniProtKB-KW"/>
</dbReference>
<dbReference type="Proteomes" id="UP000295673">
    <property type="component" value="Unassembled WGS sequence"/>
</dbReference>
<comment type="caution">
    <text evidence="14">The sequence shown here is derived from an EMBL/GenBank/DDBJ whole genome shotgun (WGS) entry which is preliminary data.</text>
</comment>
<gene>
    <name evidence="14" type="ORF">BXY66_0668</name>
</gene>
<keyword evidence="10 12" id="KW-0289">Folate biosynthesis</keyword>
<dbReference type="GO" id="GO:0004156">
    <property type="term" value="F:dihydropteroate synthase activity"/>
    <property type="evidence" value="ECO:0007669"/>
    <property type="project" value="UniProtKB-EC"/>
</dbReference>
<comment type="function">
    <text evidence="12">Catalyzes the condensation of para-aminobenzoate (pABA) with 6-hydroxymethyl-7,8-dihydropterin diphosphate (DHPt-PP) to form 7,8-dihydropteroate (H2Pte), the immediate precursor of folate derivatives.</text>
</comment>
<evidence type="ECO:0000313" key="14">
    <source>
        <dbReference type="EMBL" id="TCL08630.1"/>
    </source>
</evidence>
<name>A0A4V2Q3U9_9RHOB</name>
<organism evidence="14 15">
    <name type="scientific">Shimia isoporae</name>
    <dbReference type="NCBI Taxonomy" id="647720"/>
    <lineage>
        <taxon>Bacteria</taxon>
        <taxon>Pseudomonadati</taxon>
        <taxon>Pseudomonadota</taxon>
        <taxon>Alphaproteobacteria</taxon>
        <taxon>Rhodobacterales</taxon>
        <taxon>Roseobacteraceae</taxon>
    </lineage>
</organism>
<proteinExistence type="inferred from homology"/>
<dbReference type="EMBL" id="SMGR01000001">
    <property type="protein sequence ID" value="TCL08630.1"/>
    <property type="molecule type" value="Genomic_DNA"/>
</dbReference>